<keyword evidence="1" id="KW-0732">Signal</keyword>
<evidence type="ECO:0000256" key="1">
    <source>
        <dbReference type="SAM" id="SignalP"/>
    </source>
</evidence>
<keyword evidence="3" id="KW-1185">Reference proteome</keyword>
<proteinExistence type="predicted"/>
<dbReference type="Proteomes" id="UP001521137">
    <property type="component" value="Unassembled WGS sequence"/>
</dbReference>
<comment type="caution">
    <text evidence="2">The sequence shown here is derived from an EMBL/GenBank/DDBJ whole genome shotgun (WGS) entry which is preliminary data.</text>
</comment>
<evidence type="ECO:0000313" key="3">
    <source>
        <dbReference type="Proteomes" id="UP001521137"/>
    </source>
</evidence>
<feature type="chain" id="PRO_5047370721" description="PEP-CTERM protein-sorting domain-containing protein" evidence="1">
    <location>
        <begin position="20"/>
        <end position="197"/>
    </location>
</feature>
<dbReference type="RefSeq" id="WP_235311593.1">
    <property type="nucleotide sequence ID" value="NZ_JAKGAS010000003.1"/>
</dbReference>
<feature type="signal peptide" evidence="1">
    <location>
        <begin position="1"/>
        <end position="19"/>
    </location>
</feature>
<evidence type="ECO:0000313" key="2">
    <source>
        <dbReference type="EMBL" id="MCF2948034.1"/>
    </source>
</evidence>
<name>A0ABS9D5S3_9ALTE</name>
<protein>
    <recommendedName>
        <fullName evidence="4">PEP-CTERM protein-sorting domain-containing protein</fullName>
    </recommendedName>
</protein>
<reference evidence="2 3" key="1">
    <citation type="submission" date="2022-01" db="EMBL/GenBank/DDBJ databases">
        <title>Paraglaciecola sp. G1-23.</title>
        <authorList>
            <person name="Jin M.S."/>
            <person name="Han D.M."/>
            <person name="Kim H.M."/>
            <person name="Jeon C.O."/>
        </authorList>
    </citation>
    <scope>NUCLEOTIDE SEQUENCE [LARGE SCALE GENOMIC DNA]</scope>
    <source>
        <strain evidence="2 3">G1-23</strain>
    </source>
</reference>
<dbReference type="EMBL" id="JAKGAS010000003">
    <property type="protein sequence ID" value="MCF2948034.1"/>
    <property type="molecule type" value="Genomic_DNA"/>
</dbReference>
<evidence type="ECO:0008006" key="4">
    <source>
        <dbReference type="Google" id="ProtNLM"/>
    </source>
</evidence>
<accession>A0ABS9D5S3</accession>
<organism evidence="2 3">
    <name type="scientific">Paraglaciecola algarum</name>
    <dbReference type="NCBI Taxonomy" id="3050085"/>
    <lineage>
        <taxon>Bacteria</taxon>
        <taxon>Pseudomonadati</taxon>
        <taxon>Pseudomonadota</taxon>
        <taxon>Gammaproteobacteria</taxon>
        <taxon>Alteromonadales</taxon>
        <taxon>Alteromonadaceae</taxon>
        <taxon>Paraglaciecola</taxon>
    </lineage>
</organism>
<sequence>MKKLLIVMLSFLVSTQTFASLIGNEVIDRTSIDGASNINFVDTSLIFQHDGFITSWDIYAGRANSEFSLQVLRATGTANEFSLVGENYFSAAGNTGLVHFEIPTLEQIAVQTGDVIGWWFGNGQGVIDFTYNSSDRVNWKYEHGTQVNVGDTVLLASGGNREYSISATYTKVPAPSALTLLALSIIGVSLSARKRKA</sequence>
<gene>
    <name evidence="2" type="ORF">L0668_07950</name>
</gene>